<keyword evidence="4" id="KW-1185">Reference proteome</keyword>
<feature type="region of interest" description="Disordered" evidence="1">
    <location>
        <begin position="164"/>
        <end position="200"/>
    </location>
</feature>
<dbReference type="OrthoDB" id="3036856at2759"/>
<evidence type="ECO:0000256" key="1">
    <source>
        <dbReference type="SAM" id="MobiDB-lite"/>
    </source>
</evidence>
<feature type="transmembrane region" description="Helical" evidence="2">
    <location>
        <begin position="20"/>
        <end position="42"/>
    </location>
</feature>
<sequence>MVVLLRTLDILIQLRFQIGLYIGCNFVAFLIVALLNSFLLSLDDDSKDFISADAVEQDAPLPPEQHVCSTHVGPGQPDDRLNTLEPVSRSQVDMLPATQGDITPKVTPRKKVSLIPSVSQTPTPKVNEHFSGLYLSQASSRSCAIHNDIRRLVSNRTLQDSIWATPKKTSADDNDKTPVQRRNSPRHIKKDTKAPRICDEGKGNIGGEDLCSNKAKPTLKELTLKEKIRAFELKNMGIYPWLDGMFRGPNTGVRSSHLRRQRSYPGLRHTVLAWWAQVEQEQSTGVIPPNDPETYLLNGQYDLTSDYSACEEIRPWDSWSATVLKRRSVLDRANTQADGPRNTRRIFTNFDPAAVAPRIKTVNQTPA</sequence>
<feature type="compositionally biased region" description="Basic and acidic residues" evidence="1">
    <location>
        <begin position="191"/>
        <end position="200"/>
    </location>
</feature>
<keyword evidence="2" id="KW-0472">Membrane</keyword>
<accession>A0A2A9NZM8</accession>
<name>A0A2A9NZM8_9AGAR</name>
<evidence type="ECO:0000256" key="2">
    <source>
        <dbReference type="SAM" id="Phobius"/>
    </source>
</evidence>
<gene>
    <name evidence="3" type="ORF">AMATHDRAFT_422</name>
</gene>
<dbReference type="AlphaFoldDB" id="A0A2A9NZM8"/>
<keyword evidence="2" id="KW-0812">Transmembrane</keyword>
<proteinExistence type="predicted"/>
<dbReference type="EMBL" id="KZ301970">
    <property type="protein sequence ID" value="PFH54131.1"/>
    <property type="molecule type" value="Genomic_DNA"/>
</dbReference>
<evidence type="ECO:0000313" key="3">
    <source>
        <dbReference type="EMBL" id="PFH54131.1"/>
    </source>
</evidence>
<protein>
    <submittedName>
        <fullName evidence="3">Uncharacterized protein</fullName>
    </submittedName>
</protein>
<organism evidence="3 4">
    <name type="scientific">Amanita thiersii Skay4041</name>
    <dbReference type="NCBI Taxonomy" id="703135"/>
    <lineage>
        <taxon>Eukaryota</taxon>
        <taxon>Fungi</taxon>
        <taxon>Dikarya</taxon>
        <taxon>Basidiomycota</taxon>
        <taxon>Agaricomycotina</taxon>
        <taxon>Agaricomycetes</taxon>
        <taxon>Agaricomycetidae</taxon>
        <taxon>Agaricales</taxon>
        <taxon>Pluteineae</taxon>
        <taxon>Amanitaceae</taxon>
        <taxon>Amanita</taxon>
    </lineage>
</organism>
<reference evidence="3 4" key="1">
    <citation type="submission" date="2014-02" db="EMBL/GenBank/DDBJ databases">
        <title>Transposable element dynamics among asymbiotic and ectomycorrhizal Amanita fungi.</title>
        <authorList>
            <consortium name="DOE Joint Genome Institute"/>
            <person name="Hess J."/>
            <person name="Skrede I."/>
            <person name="Wolfe B."/>
            <person name="LaButti K."/>
            <person name="Ohm R.A."/>
            <person name="Grigoriev I.V."/>
            <person name="Pringle A."/>
        </authorList>
    </citation>
    <scope>NUCLEOTIDE SEQUENCE [LARGE SCALE GENOMIC DNA]</scope>
    <source>
        <strain evidence="3 4">SKay4041</strain>
    </source>
</reference>
<feature type="compositionally biased region" description="Basic and acidic residues" evidence="1">
    <location>
        <begin position="169"/>
        <end position="178"/>
    </location>
</feature>
<evidence type="ECO:0000313" key="4">
    <source>
        <dbReference type="Proteomes" id="UP000242287"/>
    </source>
</evidence>
<dbReference type="Proteomes" id="UP000242287">
    <property type="component" value="Unassembled WGS sequence"/>
</dbReference>
<keyword evidence="2" id="KW-1133">Transmembrane helix</keyword>